<dbReference type="KEGG" id="ffu:CLAFUR5_12463"/>
<dbReference type="RefSeq" id="XP_047767276.1">
    <property type="nucleotide sequence ID" value="XM_047911611.1"/>
</dbReference>
<protein>
    <submittedName>
        <fullName evidence="2">Uncharacterized protein</fullName>
    </submittedName>
</protein>
<feature type="region of interest" description="Disordered" evidence="1">
    <location>
        <begin position="1"/>
        <end position="20"/>
    </location>
</feature>
<reference evidence="2" key="2">
    <citation type="journal article" date="2022" name="Microb. Genom.">
        <title>A chromosome-scale genome assembly of the tomato pathogen Cladosporium fulvum reveals a compartmentalized genome architecture and the presence of a dispensable chromosome.</title>
        <authorList>
            <person name="Zaccaron A.Z."/>
            <person name="Chen L.H."/>
            <person name="Samaras A."/>
            <person name="Stergiopoulos I."/>
        </authorList>
    </citation>
    <scope>NUCLEOTIDE SEQUENCE</scope>
    <source>
        <strain evidence="2">Race5_Kim</strain>
    </source>
</reference>
<reference evidence="2" key="1">
    <citation type="submission" date="2021-12" db="EMBL/GenBank/DDBJ databases">
        <authorList>
            <person name="Zaccaron A."/>
            <person name="Stergiopoulos I."/>
        </authorList>
    </citation>
    <scope>NUCLEOTIDE SEQUENCE</scope>
    <source>
        <strain evidence="2">Race5_Kim</strain>
    </source>
</reference>
<evidence type="ECO:0000256" key="1">
    <source>
        <dbReference type="SAM" id="MobiDB-lite"/>
    </source>
</evidence>
<gene>
    <name evidence="2" type="ORF">CLAFUR5_12463</name>
</gene>
<dbReference type="EMBL" id="CP090172">
    <property type="protein sequence ID" value="UJO22910.1"/>
    <property type="molecule type" value="Genomic_DNA"/>
</dbReference>
<dbReference type="GeneID" id="71992341"/>
<keyword evidence="3" id="KW-1185">Reference proteome</keyword>
<organism evidence="2 3">
    <name type="scientific">Passalora fulva</name>
    <name type="common">Tomato leaf mold</name>
    <name type="synonym">Cladosporium fulvum</name>
    <dbReference type="NCBI Taxonomy" id="5499"/>
    <lineage>
        <taxon>Eukaryota</taxon>
        <taxon>Fungi</taxon>
        <taxon>Dikarya</taxon>
        <taxon>Ascomycota</taxon>
        <taxon>Pezizomycotina</taxon>
        <taxon>Dothideomycetes</taxon>
        <taxon>Dothideomycetidae</taxon>
        <taxon>Mycosphaerellales</taxon>
        <taxon>Mycosphaerellaceae</taxon>
        <taxon>Fulvia</taxon>
    </lineage>
</organism>
<dbReference type="OMA" id="PPCENCE"/>
<accession>A0A9Q8PIA1</accession>
<proteinExistence type="predicted"/>
<evidence type="ECO:0000313" key="3">
    <source>
        <dbReference type="Proteomes" id="UP000756132"/>
    </source>
</evidence>
<evidence type="ECO:0000313" key="2">
    <source>
        <dbReference type="EMBL" id="UJO22910.1"/>
    </source>
</evidence>
<sequence length="331" mass="37369">MRVVDKPQHGPHGRTAGLRLRLAQDPTAPLPGFRCVFWNLPLELRNMIHELVWQGKRVSTGLLEASKDETSPSDGPHKASLANHSRLDGVAIHLSDLAVSKEFCQEVRYWLLEHGTVVFNDPTVDRVHIDRALWNGKFDQALQHIRSIEVSAGSLFYSSLLWSLKLPNLQRIKVTDCDAWRLGVAVRMRRSMGTSDFNEDCGSLQRFRNLGDCLFIRQLQRHTKLRYIKLAIPPCENCEDVFRACPDSEVEATCHLSGTLALSMEAYVLSSVLGNVRVEISAERKQVCQLNEEIGARTQIVTHIVGEVIAYDDQDEINSMAETLWPTSWEG</sequence>
<dbReference type="Proteomes" id="UP000756132">
    <property type="component" value="Chromosome 10"/>
</dbReference>
<dbReference type="AlphaFoldDB" id="A0A9Q8PIA1"/>
<name>A0A9Q8PIA1_PASFU</name>